<sequence length="190" mass="21096">MRPIIILSVLIASVCGSVSQTLIHSGKDAGLERQASHSSSQNLAGSLHEGKTTFDGFKEVIVDEKSYRVALCGREGLKAAEWHPDASHTAGWHDGFELFSYQTPLKNDSETPLHYFVAFPFEISTKKLILKPQEEGSLKISPKTPWVVITDDPKAPLDLEVYRKAIQQFQQTEPRLITGPGILVMRPKKT</sequence>
<evidence type="ECO:0000313" key="4">
    <source>
        <dbReference type="Proteomes" id="UP000005240"/>
    </source>
</evidence>
<protein>
    <submittedName>
        <fullName evidence="2 3">Uncharacterized protein</fullName>
    </submittedName>
</protein>
<feature type="non-terminal residue" evidence="2">
    <location>
        <position position="190"/>
    </location>
</feature>
<feature type="signal peptide" evidence="1">
    <location>
        <begin position="1"/>
        <end position="16"/>
    </location>
</feature>
<reference evidence="3 4" key="3">
    <citation type="journal article" date="2017" name="G3 (Bethesda)">
        <title>Comparative analysis highlights variable genome content of wheat rusts and divergence of the mating loci.</title>
        <authorList>
            <person name="Cuomo C.A."/>
            <person name="Bakkeren G."/>
            <person name="Khalil H.B."/>
            <person name="Panwar V."/>
            <person name="Joly D."/>
            <person name="Linning R."/>
            <person name="Sakthikumar S."/>
            <person name="Song X."/>
            <person name="Adiconis X."/>
            <person name="Fan L."/>
            <person name="Goldberg J.M."/>
            <person name="Levin J.Z."/>
            <person name="Young S."/>
            <person name="Zeng Q."/>
            <person name="Anikster Y."/>
            <person name="Bruce M."/>
            <person name="Wang M."/>
            <person name="Yin C."/>
            <person name="McCallum B."/>
            <person name="Szabo L.J."/>
            <person name="Hulbert S."/>
            <person name="Chen X."/>
            <person name="Fellers J.P."/>
        </authorList>
    </citation>
    <scope>NUCLEOTIDE SEQUENCE</scope>
    <source>
        <strain evidence="4">Isolate 1-1 / race 1 (BBBD)</strain>
        <strain evidence="3">isolate 1-1 / race 1 (BBBD)</strain>
    </source>
</reference>
<proteinExistence type="predicted"/>
<organism evidence="2">
    <name type="scientific">Puccinia triticina (isolate 1-1 / race 1 (BBBD))</name>
    <name type="common">Brown leaf rust fungus</name>
    <dbReference type="NCBI Taxonomy" id="630390"/>
    <lineage>
        <taxon>Eukaryota</taxon>
        <taxon>Fungi</taxon>
        <taxon>Dikarya</taxon>
        <taxon>Basidiomycota</taxon>
        <taxon>Pucciniomycotina</taxon>
        <taxon>Pucciniomycetes</taxon>
        <taxon>Pucciniales</taxon>
        <taxon>Pucciniaceae</taxon>
        <taxon>Puccinia</taxon>
    </lineage>
</organism>
<name>A0A180GDH9_PUCT1</name>
<reference evidence="3" key="4">
    <citation type="submission" date="2025-05" db="UniProtKB">
        <authorList>
            <consortium name="EnsemblFungi"/>
        </authorList>
    </citation>
    <scope>IDENTIFICATION</scope>
    <source>
        <strain evidence="3">isolate 1-1 / race 1 (BBBD)</strain>
    </source>
</reference>
<gene>
    <name evidence="2" type="ORF">PTTG_28466</name>
</gene>
<dbReference type="VEuPathDB" id="FungiDB:PTTG_28466"/>
<dbReference type="Proteomes" id="UP000005240">
    <property type="component" value="Unassembled WGS sequence"/>
</dbReference>
<keyword evidence="4" id="KW-1185">Reference proteome</keyword>
<evidence type="ECO:0000313" key="2">
    <source>
        <dbReference type="EMBL" id="OAV90003.1"/>
    </source>
</evidence>
<dbReference type="EnsemblFungi" id="PTTG_28466-t43_1">
    <property type="protein sequence ID" value="PTTG_28466-t43_1-p1"/>
    <property type="gene ID" value="PTTG_28466"/>
</dbReference>
<dbReference type="EMBL" id="ADAS02000111">
    <property type="protein sequence ID" value="OAV90003.1"/>
    <property type="molecule type" value="Genomic_DNA"/>
</dbReference>
<evidence type="ECO:0000256" key="1">
    <source>
        <dbReference type="SAM" id="SignalP"/>
    </source>
</evidence>
<reference evidence="2" key="1">
    <citation type="submission" date="2009-11" db="EMBL/GenBank/DDBJ databases">
        <authorList>
            <consortium name="The Broad Institute Genome Sequencing Platform"/>
            <person name="Ward D."/>
            <person name="Feldgarden M."/>
            <person name="Earl A."/>
            <person name="Young S.K."/>
            <person name="Zeng Q."/>
            <person name="Koehrsen M."/>
            <person name="Alvarado L."/>
            <person name="Berlin A."/>
            <person name="Bochicchio J."/>
            <person name="Borenstein D."/>
            <person name="Chapman S.B."/>
            <person name="Chen Z."/>
            <person name="Engels R."/>
            <person name="Freedman E."/>
            <person name="Gellesch M."/>
            <person name="Goldberg J."/>
            <person name="Griggs A."/>
            <person name="Gujja S."/>
            <person name="Heilman E."/>
            <person name="Heiman D."/>
            <person name="Hepburn T."/>
            <person name="Howarth C."/>
            <person name="Jen D."/>
            <person name="Larson L."/>
            <person name="Lewis B."/>
            <person name="Mehta T."/>
            <person name="Park D."/>
            <person name="Pearson M."/>
            <person name="Roberts A."/>
            <person name="Saif S."/>
            <person name="Shea T."/>
            <person name="Shenoy N."/>
            <person name="Sisk P."/>
            <person name="Stolte C."/>
            <person name="Sykes S."/>
            <person name="Thomson T."/>
            <person name="Walk T."/>
            <person name="White J."/>
            <person name="Yandava C."/>
            <person name="Izard J."/>
            <person name="Baranova O.V."/>
            <person name="Blanton J.M."/>
            <person name="Tanner A.C."/>
            <person name="Dewhirst F.E."/>
            <person name="Haas B."/>
            <person name="Nusbaum C."/>
            <person name="Birren B."/>
        </authorList>
    </citation>
    <scope>NUCLEOTIDE SEQUENCE [LARGE SCALE GENOMIC DNA]</scope>
    <source>
        <strain evidence="2">1-1 BBBD Race 1</strain>
    </source>
</reference>
<evidence type="ECO:0000313" key="3">
    <source>
        <dbReference type="EnsemblFungi" id="PTTG_28466-t43_1-p1"/>
    </source>
</evidence>
<feature type="chain" id="PRO_5008109811" evidence="1">
    <location>
        <begin position="17"/>
        <end position="190"/>
    </location>
</feature>
<dbReference type="AlphaFoldDB" id="A0A180GDH9"/>
<reference evidence="2" key="2">
    <citation type="submission" date="2016-05" db="EMBL/GenBank/DDBJ databases">
        <title>Comparative analysis highlights variable genome content of wheat rusts and divergence of the mating loci.</title>
        <authorList>
            <person name="Cuomo C.A."/>
            <person name="Bakkeren G."/>
            <person name="Szabo L."/>
            <person name="Khalil H."/>
            <person name="Joly D."/>
            <person name="Goldberg J."/>
            <person name="Young S."/>
            <person name="Zeng Q."/>
            <person name="Fellers J."/>
        </authorList>
    </citation>
    <scope>NUCLEOTIDE SEQUENCE [LARGE SCALE GENOMIC DNA]</scope>
    <source>
        <strain evidence="2">1-1 BBBD Race 1</strain>
    </source>
</reference>
<accession>A0A180GDH9</accession>
<keyword evidence="1" id="KW-0732">Signal</keyword>